<evidence type="ECO:0000313" key="2">
    <source>
        <dbReference type="EMBL" id="VAX39947.1"/>
    </source>
</evidence>
<name>A0A3B1E7R7_9ZZZZ</name>
<dbReference type="EMBL" id="UOGL01000387">
    <property type="protein sequence ID" value="VAX39947.1"/>
    <property type="molecule type" value="Genomic_DNA"/>
</dbReference>
<evidence type="ECO:0000256" key="1">
    <source>
        <dbReference type="SAM" id="MobiDB-lite"/>
    </source>
</evidence>
<dbReference type="PANTHER" id="PTHR34547">
    <property type="entry name" value="YACP-LIKE NYN DOMAIN PROTEIN"/>
    <property type="match status" value="1"/>
</dbReference>
<protein>
    <recommendedName>
        <fullName evidence="3">YacP-like NYN domain protein</fullName>
    </recommendedName>
</protein>
<dbReference type="PANTHER" id="PTHR34547:SF1">
    <property type="entry name" value="YACP-LIKE NYN DOMAIN PROTEIN"/>
    <property type="match status" value="1"/>
</dbReference>
<sequence>MGGLVFYTEGMSVPFLIIDGYNLMHAAGMARLQYGRGDLERCRNAFINLLSLAISEEQAARTIMVFDAFGAPDNVSRKYLIAGMTILFASPGSDADTAIEEMIADHSSPRQVLIVSSDHRIQKAARKRRAQSMDSDVFLLELEKLAEKRKKQGEALPPQKFGHRITELETDYWLDEFGSIPTTMKEAGIEPLEVKENKPSGDANKTPSPQQKTEAPSETDEWTEIFDSIQVKFDNVSNADYWQKQIDDVIEEESDS</sequence>
<dbReference type="AlphaFoldDB" id="A0A3B1E7R7"/>
<dbReference type="Pfam" id="PF05991">
    <property type="entry name" value="NYN_YacP"/>
    <property type="match status" value="1"/>
</dbReference>
<organism evidence="2">
    <name type="scientific">hydrothermal vent metagenome</name>
    <dbReference type="NCBI Taxonomy" id="652676"/>
    <lineage>
        <taxon>unclassified sequences</taxon>
        <taxon>metagenomes</taxon>
        <taxon>ecological metagenomes</taxon>
    </lineage>
</organism>
<feature type="compositionally biased region" description="Polar residues" evidence="1">
    <location>
        <begin position="203"/>
        <end position="216"/>
    </location>
</feature>
<gene>
    <name evidence="2" type="ORF">MNBD_PLANCTO02-1642</name>
</gene>
<proteinExistence type="predicted"/>
<dbReference type="InterPro" id="IPR010298">
    <property type="entry name" value="YacP-like"/>
</dbReference>
<accession>A0A3B1E7R7</accession>
<feature type="region of interest" description="Disordered" evidence="1">
    <location>
        <begin position="192"/>
        <end position="221"/>
    </location>
</feature>
<reference evidence="2" key="1">
    <citation type="submission" date="2018-06" db="EMBL/GenBank/DDBJ databases">
        <authorList>
            <person name="Zhirakovskaya E."/>
        </authorList>
    </citation>
    <scope>NUCLEOTIDE SEQUENCE</scope>
</reference>
<evidence type="ECO:0008006" key="3">
    <source>
        <dbReference type="Google" id="ProtNLM"/>
    </source>
</evidence>